<dbReference type="EMBL" id="CP111014">
    <property type="protein sequence ID" value="WAR00684.1"/>
    <property type="molecule type" value="Genomic_DNA"/>
</dbReference>
<organism evidence="6 7">
    <name type="scientific">Mya arenaria</name>
    <name type="common">Soft-shell clam</name>
    <dbReference type="NCBI Taxonomy" id="6604"/>
    <lineage>
        <taxon>Eukaryota</taxon>
        <taxon>Metazoa</taxon>
        <taxon>Spiralia</taxon>
        <taxon>Lophotrochozoa</taxon>
        <taxon>Mollusca</taxon>
        <taxon>Bivalvia</taxon>
        <taxon>Autobranchia</taxon>
        <taxon>Heteroconchia</taxon>
        <taxon>Euheterodonta</taxon>
        <taxon>Imparidentia</taxon>
        <taxon>Neoheterodontei</taxon>
        <taxon>Myida</taxon>
        <taxon>Myoidea</taxon>
        <taxon>Myidae</taxon>
        <taxon>Mya</taxon>
    </lineage>
</organism>
<sequence length="536" mass="61606">MSYVLDYDSFVKKEKNKNLEKYAHRGTFCILNLNMFEFTALVFSPTVMVVFLLVFLVGLLLFRVRDLPPGPTRIPVIGTLWWYVLQQLRGRRMPVALFEESRRHGDVQLYYVAGNTIVYLFGYDAIQEAFVKRADDFSGRPDWLFKDLPSHGIVFSNGTKWRAIRKFTLVALRDFGVGRTSLEEKIMREVDVAAELLRQNVEQPIEMRCIFHKMVTNIIFNIIFGKRLEYDSREFAEVSEKMQSILTDGAVIEPASLIPGFVWKLIGSDKRADAKATQKETLAWVFSYVAGQIEQHRDTFQSDHIRDFVDHYLLQEREDSAAGGKSEITKELMFGAIIDMFVAGTDTTANTLNWAVLFLQENPEVQRQCQAEIREKYGERQINWSDNGTLPYTEATILEIQRLGNIAEMSVPHACVKETTFRGYRIPAGSLVQANLLSSNLDSRHWDNPTQFCPDRHLQNGILKKNPAFMPFSIGPRMCLGTQLARMEMFLIITNLLQRFQFRREHQDVRHNLECTAGQLTAAPTPYHTRVSTCDV</sequence>
<dbReference type="Pfam" id="PF00067">
    <property type="entry name" value="p450"/>
    <property type="match status" value="1"/>
</dbReference>
<evidence type="ECO:0000313" key="6">
    <source>
        <dbReference type="EMBL" id="WAR00684.1"/>
    </source>
</evidence>
<dbReference type="SUPFAM" id="SSF48264">
    <property type="entry name" value="Cytochrome P450"/>
    <property type="match status" value="1"/>
</dbReference>
<reference evidence="6" key="1">
    <citation type="submission" date="2022-11" db="EMBL/GenBank/DDBJ databases">
        <title>Centuries of genome instability and evolution in soft-shell clam transmissible cancer (bioRxiv).</title>
        <authorList>
            <person name="Hart S.F.M."/>
            <person name="Yonemitsu M.A."/>
            <person name="Giersch R.M."/>
            <person name="Beal B.F."/>
            <person name="Arriagada G."/>
            <person name="Davis B.W."/>
            <person name="Ostrander E.A."/>
            <person name="Goff S.P."/>
            <person name="Metzger M.J."/>
        </authorList>
    </citation>
    <scope>NUCLEOTIDE SEQUENCE</scope>
    <source>
        <strain evidence="6">MELC-2E11</strain>
        <tissue evidence="6">Siphon/mantle</tissue>
    </source>
</reference>
<keyword evidence="5" id="KW-1133">Transmembrane helix</keyword>
<name>A0ABY7DUB6_MYAAR</name>
<dbReference type="InterPro" id="IPR002401">
    <property type="entry name" value="Cyt_P450_E_grp-I"/>
</dbReference>
<keyword evidence="4" id="KW-0503">Monooxygenase</keyword>
<dbReference type="PROSITE" id="PS00086">
    <property type="entry name" value="CYTOCHROME_P450"/>
    <property type="match status" value="1"/>
</dbReference>
<evidence type="ECO:0000256" key="3">
    <source>
        <dbReference type="ARBA" id="ARBA00023004"/>
    </source>
</evidence>
<dbReference type="PRINTS" id="PR00385">
    <property type="entry name" value="P450"/>
</dbReference>
<feature type="transmembrane region" description="Helical" evidence="5">
    <location>
        <begin position="41"/>
        <end position="62"/>
    </location>
</feature>
<dbReference type="Proteomes" id="UP001164746">
    <property type="component" value="Chromosome 3"/>
</dbReference>
<keyword evidence="3 4" id="KW-0408">Iron</keyword>
<dbReference type="PANTHER" id="PTHR24300">
    <property type="entry name" value="CYTOCHROME P450 508A4-RELATED"/>
    <property type="match status" value="1"/>
</dbReference>
<comment type="similarity">
    <text evidence="1 4">Belongs to the cytochrome P450 family.</text>
</comment>
<evidence type="ECO:0000256" key="2">
    <source>
        <dbReference type="ARBA" id="ARBA00022723"/>
    </source>
</evidence>
<evidence type="ECO:0000256" key="1">
    <source>
        <dbReference type="ARBA" id="ARBA00010617"/>
    </source>
</evidence>
<gene>
    <name evidence="6" type="ORF">MAR_025056</name>
</gene>
<keyword evidence="2 4" id="KW-0479">Metal-binding</keyword>
<dbReference type="InterPro" id="IPR001128">
    <property type="entry name" value="Cyt_P450"/>
</dbReference>
<accession>A0ABY7DUB6</accession>
<keyword evidence="5" id="KW-0472">Membrane</keyword>
<keyword evidence="4" id="KW-0560">Oxidoreductase</keyword>
<dbReference type="InterPro" id="IPR017972">
    <property type="entry name" value="Cyt_P450_CS"/>
</dbReference>
<proteinExistence type="inferred from homology"/>
<dbReference type="PANTHER" id="PTHR24300:SF417">
    <property type="entry name" value="CYTOCHROME P450 508B1-RELATED"/>
    <property type="match status" value="1"/>
</dbReference>
<dbReference type="Gene3D" id="1.10.630.10">
    <property type="entry name" value="Cytochrome P450"/>
    <property type="match status" value="1"/>
</dbReference>
<protein>
    <submittedName>
        <fullName evidence="6">CP2B4-like protein</fullName>
    </submittedName>
</protein>
<keyword evidence="5" id="KW-0812">Transmembrane</keyword>
<keyword evidence="4" id="KW-0349">Heme</keyword>
<evidence type="ECO:0000256" key="5">
    <source>
        <dbReference type="SAM" id="Phobius"/>
    </source>
</evidence>
<dbReference type="InterPro" id="IPR050182">
    <property type="entry name" value="Cytochrome_P450_fam2"/>
</dbReference>
<evidence type="ECO:0000313" key="7">
    <source>
        <dbReference type="Proteomes" id="UP001164746"/>
    </source>
</evidence>
<dbReference type="InterPro" id="IPR036396">
    <property type="entry name" value="Cyt_P450_sf"/>
</dbReference>
<keyword evidence="7" id="KW-1185">Reference proteome</keyword>
<evidence type="ECO:0000256" key="4">
    <source>
        <dbReference type="RuleBase" id="RU000461"/>
    </source>
</evidence>
<dbReference type="PRINTS" id="PR00463">
    <property type="entry name" value="EP450I"/>
</dbReference>